<dbReference type="EMBL" id="CP000673">
    <property type="protein sequence ID" value="EDK33178.1"/>
    <property type="molecule type" value="Genomic_DNA"/>
</dbReference>
<keyword evidence="2" id="KW-1185">Reference proteome</keyword>
<dbReference type="Proteomes" id="UP000002411">
    <property type="component" value="Chromosome"/>
</dbReference>
<organism evidence="1 2">
    <name type="scientific">Clostridium kluyveri (strain ATCC 8527 / DSM 555 / NBRC 12016 / NCIMB 10680 / K1)</name>
    <dbReference type="NCBI Taxonomy" id="431943"/>
    <lineage>
        <taxon>Bacteria</taxon>
        <taxon>Bacillati</taxon>
        <taxon>Bacillota</taxon>
        <taxon>Clostridia</taxon>
        <taxon>Eubacteriales</taxon>
        <taxon>Clostridiaceae</taxon>
        <taxon>Clostridium</taxon>
    </lineage>
</organism>
<accession>A5N797</accession>
<evidence type="ECO:0000313" key="1">
    <source>
        <dbReference type="EMBL" id="EDK33178.1"/>
    </source>
</evidence>
<dbReference type="HOGENOM" id="CLU_2449396_0_0_9"/>
<evidence type="ECO:0000313" key="2">
    <source>
        <dbReference type="Proteomes" id="UP000002411"/>
    </source>
</evidence>
<dbReference type="eggNOG" id="ENOG503486C">
    <property type="taxonomic scope" value="Bacteria"/>
</dbReference>
<dbReference type="AlphaFoldDB" id="A5N797"/>
<protein>
    <submittedName>
        <fullName evidence="1">Uncharacterized protein</fullName>
    </submittedName>
</protein>
<reference evidence="1 2" key="1">
    <citation type="journal article" date="2008" name="Proc. Natl. Acad. Sci. U.S.A.">
        <title>The genome of Clostridium kluyveri, a strict anaerobe with unique metabolic features.</title>
        <authorList>
            <person name="Seedorf H."/>
            <person name="Fricke W.F."/>
            <person name="Veith B."/>
            <person name="Brueggemann H."/>
            <person name="Liesegang H."/>
            <person name="Strittmatter A."/>
            <person name="Miethke M."/>
            <person name="Buckel W."/>
            <person name="Hinderberger J."/>
            <person name="Li F."/>
            <person name="Hagemeier C."/>
            <person name="Thauer R.K."/>
            <person name="Gottschalk G."/>
        </authorList>
    </citation>
    <scope>NUCLEOTIDE SEQUENCE [LARGE SCALE GENOMIC DNA]</scope>
    <source>
        <strain evidence="2">ATCC 8527 / DSM 555 / NCIMB 10680</strain>
    </source>
</reference>
<proteinExistence type="predicted"/>
<dbReference type="KEGG" id="ckl:CKL_1136"/>
<name>A5N797_CLOK5</name>
<sequence>MYNFIMSMPMTQMNTMMIPRVTMKMEKCENGMKVICMTKDETAAAMMQNLCSMLSGGMASMSMMMNGMKMMEWGCTAVMCMNNIPVYCC</sequence>
<gene>
    <name evidence="1" type="ordered locus">CKL_1136</name>
</gene>
<dbReference type="STRING" id="431943.CKL_1136"/>